<comment type="caution">
    <text evidence="2">The sequence shown here is derived from an EMBL/GenBank/DDBJ whole genome shotgun (WGS) entry which is preliminary data.</text>
</comment>
<dbReference type="AlphaFoldDB" id="A0A8T0L838"/>
<dbReference type="Proteomes" id="UP000743370">
    <property type="component" value="Unassembled WGS sequence"/>
</dbReference>
<dbReference type="InterPro" id="IPR023170">
    <property type="entry name" value="HhH_base_excis_C"/>
</dbReference>
<dbReference type="SUPFAM" id="SSF48150">
    <property type="entry name" value="DNA-glycosylase"/>
    <property type="match status" value="1"/>
</dbReference>
<reference evidence="2 3" key="1">
    <citation type="submission" date="2020-05" db="EMBL/GenBank/DDBJ databases">
        <title>Vigna angularis (adzuki bean) Var. LongXiaoDou No. 4 denovo assembly.</title>
        <authorList>
            <person name="Xiang H."/>
        </authorList>
    </citation>
    <scope>NUCLEOTIDE SEQUENCE [LARGE SCALE GENOMIC DNA]</scope>
    <source>
        <tissue evidence="2">Leaf</tissue>
    </source>
</reference>
<dbReference type="EMBL" id="JABFOF010000001">
    <property type="protein sequence ID" value="KAG2408114.1"/>
    <property type="molecule type" value="Genomic_DNA"/>
</dbReference>
<evidence type="ECO:0000313" key="2">
    <source>
        <dbReference type="EMBL" id="KAG2408114.1"/>
    </source>
</evidence>
<gene>
    <name evidence="2" type="ORF">HKW66_Vig0029360</name>
</gene>
<name>A0A8T0L838_PHAAN</name>
<dbReference type="GO" id="GO:0016787">
    <property type="term" value="F:hydrolase activity"/>
    <property type="evidence" value="ECO:0007669"/>
    <property type="project" value="UniProtKB-ARBA"/>
</dbReference>
<feature type="domain" description="HhH-GPD" evidence="1">
    <location>
        <begin position="123"/>
        <end position="280"/>
    </location>
</feature>
<dbReference type="Gene3D" id="1.10.340.30">
    <property type="entry name" value="Hypothetical protein, domain 2"/>
    <property type="match status" value="1"/>
</dbReference>
<dbReference type="SMART" id="SM00478">
    <property type="entry name" value="ENDO3c"/>
    <property type="match status" value="1"/>
</dbReference>
<dbReference type="GO" id="GO:0140097">
    <property type="term" value="F:catalytic activity, acting on DNA"/>
    <property type="evidence" value="ECO:0007669"/>
    <property type="project" value="UniProtKB-ARBA"/>
</dbReference>
<dbReference type="PANTHER" id="PTHR47203:SF1">
    <property type="entry name" value="HYPOTHETICAL BASE EXCISION DNA REPAIR PROTEIN (EUROFUNG)"/>
    <property type="match status" value="1"/>
</dbReference>
<evidence type="ECO:0000313" key="3">
    <source>
        <dbReference type="Proteomes" id="UP000743370"/>
    </source>
</evidence>
<organism evidence="2 3">
    <name type="scientific">Phaseolus angularis</name>
    <name type="common">Azuki bean</name>
    <name type="synonym">Vigna angularis</name>
    <dbReference type="NCBI Taxonomy" id="3914"/>
    <lineage>
        <taxon>Eukaryota</taxon>
        <taxon>Viridiplantae</taxon>
        <taxon>Streptophyta</taxon>
        <taxon>Embryophyta</taxon>
        <taxon>Tracheophyta</taxon>
        <taxon>Spermatophyta</taxon>
        <taxon>Magnoliopsida</taxon>
        <taxon>eudicotyledons</taxon>
        <taxon>Gunneridae</taxon>
        <taxon>Pentapetalae</taxon>
        <taxon>rosids</taxon>
        <taxon>fabids</taxon>
        <taxon>Fabales</taxon>
        <taxon>Fabaceae</taxon>
        <taxon>Papilionoideae</taxon>
        <taxon>50 kb inversion clade</taxon>
        <taxon>NPAAA clade</taxon>
        <taxon>indigoferoid/millettioid clade</taxon>
        <taxon>Phaseoleae</taxon>
        <taxon>Vigna</taxon>
    </lineage>
</organism>
<dbReference type="CDD" id="cd00056">
    <property type="entry name" value="ENDO3c"/>
    <property type="match status" value="1"/>
</dbReference>
<accession>A0A8T0L838</accession>
<dbReference type="PANTHER" id="PTHR47203">
    <property type="match status" value="1"/>
</dbReference>
<dbReference type="InterPro" id="IPR003265">
    <property type="entry name" value="HhH-GPD_domain"/>
</dbReference>
<proteinExistence type="predicted"/>
<dbReference type="GO" id="GO:0006284">
    <property type="term" value="P:base-excision repair"/>
    <property type="evidence" value="ECO:0007669"/>
    <property type="project" value="InterPro"/>
</dbReference>
<dbReference type="Pfam" id="PF00730">
    <property type="entry name" value="HhH-GPD"/>
    <property type="match status" value="1"/>
</dbReference>
<protein>
    <submittedName>
        <fullName evidence="2">Putative DNA glycosylase</fullName>
    </submittedName>
</protein>
<evidence type="ECO:0000259" key="1">
    <source>
        <dbReference type="SMART" id="SM00478"/>
    </source>
</evidence>
<dbReference type="InterPro" id="IPR011257">
    <property type="entry name" value="DNA_glycosylase"/>
</dbReference>
<dbReference type="Gene3D" id="1.10.1670.10">
    <property type="entry name" value="Helix-hairpin-Helix base-excision DNA repair enzymes (C-terminal)"/>
    <property type="match status" value="1"/>
</dbReference>
<sequence length="309" mass="34328">MKRVPSNVIDTSQSVFILGRAAVTVESREEEQHSFSSAGHKWLWKGGSCPTPTPIGADIIASQCLEITEMKVFFKNEAEEEAAAVRDTLLALHGIPPELAKYRDAVQSESPEPVLDGLVRTVLSQNTTETNSQKAFASLKTSFPTWEHVFGAESKDLENAIRCGGLAPTKASCIKNVLRCLRERKGQFCLEYLRDLSVDEVKAELSLFKGIGPKTVACVLMFNLQQDDFPVDTHIFEIAKTMGWVPAVADRNKSYLHLNQRIPNELKFDLNCLMYTHGKLCRKCSSKKGNQQGGKGNDESCPLLNYCKE</sequence>